<accession>A0A8S5SI39</accession>
<name>A0A8S5SI39_9CAUD</name>
<proteinExistence type="predicted"/>
<reference evidence="1" key="1">
    <citation type="journal article" date="2021" name="Proc. Natl. Acad. Sci. U.S.A.">
        <title>A Catalog of Tens of Thousands of Viruses from Human Metagenomes Reveals Hidden Associations with Chronic Diseases.</title>
        <authorList>
            <person name="Tisza M.J."/>
            <person name="Buck C.B."/>
        </authorList>
    </citation>
    <scope>NUCLEOTIDE SEQUENCE</scope>
    <source>
        <strain evidence="1">Ct04y17</strain>
    </source>
</reference>
<protein>
    <submittedName>
        <fullName evidence="1">Uncharacterized protein</fullName>
    </submittedName>
</protein>
<evidence type="ECO:0000313" key="1">
    <source>
        <dbReference type="EMBL" id="DAF50716.1"/>
    </source>
</evidence>
<dbReference type="EMBL" id="BK032600">
    <property type="protein sequence ID" value="DAF50716.1"/>
    <property type="molecule type" value="Genomic_DNA"/>
</dbReference>
<sequence>MRKQNLQKELSPIFDNESIKIGTFKANRSIDTLDLIKENIKFWKSYDGHKLPDKQVKRLYYNGTRTQNIIKMYINTPELIKFVREHANDYDTVPRKEVPSCIRIVRNSRSHNRYFSVFIEKFGEISFKEVLKVFPLLPKSYLNE</sequence>
<organism evidence="1">
    <name type="scientific">Myoviridae sp. ct04y17</name>
    <dbReference type="NCBI Taxonomy" id="2827652"/>
    <lineage>
        <taxon>Viruses</taxon>
        <taxon>Duplodnaviria</taxon>
        <taxon>Heunggongvirae</taxon>
        <taxon>Uroviricota</taxon>
        <taxon>Caudoviricetes</taxon>
    </lineage>
</organism>